<dbReference type="eggNOG" id="COG3209">
    <property type="taxonomic scope" value="Bacteria"/>
</dbReference>
<dbReference type="PANTHER" id="PTHR32305:SF15">
    <property type="entry name" value="PROTEIN RHSA-RELATED"/>
    <property type="match status" value="1"/>
</dbReference>
<dbReference type="PANTHER" id="PTHR32305">
    <property type="match status" value="1"/>
</dbReference>
<sequence length="229" mass="25495">MQVWTQWLTTWGKADKSQVIASNNPDFHVNCNLRFCGQYEDEESGLYYNRFRYYSPDTAQYILPDPLNLAGGVNPYGYVHNPSKFVDPYGLSSTSEVKAASIQSPSEFARSWQGQGEYPGVDRFKDITVKKDTILMAGAPGQGNFYTTVSAIERSGFSQEGVFKGLQVMPHPQFGYRPGMTAYRVLEDTPAAFGIVRANPQHGAGGLPQIVIKNYEGILEPLYSVKLIK</sequence>
<organism evidence="1 2">
    <name type="scientific">Xenorhabdus bovienii (strain SS-2004)</name>
    <name type="common">Xenorhabdus nematophila subsp. bovienii</name>
    <dbReference type="NCBI Taxonomy" id="406818"/>
    <lineage>
        <taxon>Bacteria</taxon>
        <taxon>Pseudomonadati</taxon>
        <taxon>Pseudomonadota</taxon>
        <taxon>Gammaproteobacteria</taxon>
        <taxon>Enterobacterales</taxon>
        <taxon>Morganellaceae</taxon>
        <taxon>Xenorhabdus</taxon>
    </lineage>
</organism>
<dbReference type="HOGENOM" id="CLU_1209407_0_0_6"/>
<reference evidence="1" key="1">
    <citation type="journal article" date="2011" name="PLoS ONE">
        <title>The entomopathogenic bacterial endosymbionts xenorhabdus and photorhabdus: convergent lifestyles from divergent genomes.</title>
        <authorList>
            <person name="Chaston J.M."/>
            <person name="Suen G."/>
            <person name="Tucker S.L."/>
            <person name="Andersen A.W."/>
            <person name="Bhasin A."/>
            <person name="Bode E."/>
            <person name="Bode H.B."/>
            <person name="Brachmann A.O."/>
            <person name="Cowles C.E."/>
            <person name="Cowles K.N."/>
            <person name="Darby C."/>
            <person name="de Leon L."/>
            <person name="Drace K."/>
            <person name="Du Z."/>
            <person name="Givaudan A."/>
            <person name="Herbert Tran E.E."/>
            <person name="Jewell K.A."/>
            <person name="Knack J.J."/>
            <person name="Krasomil-Osterfeld K.C."/>
            <person name="Kukor R."/>
            <person name="Lanois A."/>
            <person name="Latreille P."/>
            <person name="Leimgruber N.K."/>
            <person name="Lipke C.M."/>
            <person name="Liu R."/>
            <person name="Lu X."/>
            <person name="Martens E.C."/>
            <person name="Marri P.R."/>
            <person name="Medigue C."/>
            <person name="Menard M.L."/>
            <person name="Miller N.M."/>
            <person name="Morales-Soto N."/>
            <person name="Norton S."/>
            <person name="Ogier J.C."/>
            <person name="Orchard S.S."/>
            <person name="Park D."/>
            <person name="Park Y."/>
            <person name="Qurollo B.A."/>
            <person name="Sugar D.R."/>
            <person name="Richards G.R."/>
            <person name="Rouy Z."/>
            <person name="Slominski B."/>
            <person name="Slominski K."/>
            <person name="Snyder H."/>
            <person name="Tjaden B.C."/>
            <person name="van der Hoeven R."/>
            <person name="Welch R.D."/>
            <person name="Wheeler C."/>
            <person name="Xiang B."/>
            <person name="Barbazuk B."/>
            <person name="Gaudriault S."/>
            <person name="Goodner B."/>
            <person name="Slater S.C."/>
            <person name="Forst S."/>
            <person name="Goldman B.S."/>
            <person name="Goodrich-Blair H."/>
        </authorList>
    </citation>
    <scope>NUCLEOTIDE SEQUENCE [LARGE SCALE GENOMIC DNA]</scope>
    <source>
        <strain evidence="1">SS-2004</strain>
    </source>
</reference>
<protein>
    <recommendedName>
        <fullName evidence="3">RHS repeat-associated core domain-containing protein</fullName>
    </recommendedName>
</protein>
<proteinExistence type="predicted"/>
<dbReference type="PRINTS" id="PR00394">
    <property type="entry name" value="RHSPROTEIN"/>
</dbReference>
<dbReference type="InterPro" id="IPR022385">
    <property type="entry name" value="Rhs_assc_core"/>
</dbReference>
<dbReference type="KEGG" id="xbo:XBJ1_1296"/>
<dbReference type="InterPro" id="IPR050708">
    <property type="entry name" value="T6SS_VgrG/RHS"/>
</dbReference>
<dbReference type="AlphaFoldDB" id="D3UXQ4"/>
<accession>D3UXQ4</accession>
<dbReference type="Gene3D" id="2.180.10.10">
    <property type="entry name" value="RHS repeat-associated core"/>
    <property type="match status" value="1"/>
</dbReference>
<dbReference type="STRING" id="406818.XBJ1_1296"/>
<evidence type="ECO:0008006" key="3">
    <source>
        <dbReference type="Google" id="ProtNLM"/>
    </source>
</evidence>
<dbReference type="NCBIfam" id="TIGR03696">
    <property type="entry name" value="Rhs_assc_core"/>
    <property type="match status" value="1"/>
</dbReference>
<evidence type="ECO:0000313" key="2">
    <source>
        <dbReference type="Proteomes" id="UP000002045"/>
    </source>
</evidence>
<dbReference type="Proteomes" id="UP000002045">
    <property type="component" value="Chromosome"/>
</dbReference>
<evidence type="ECO:0000313" key="1">
    <source>
        <dbReference type="EMBL" id="CBJ80429.1"/>
    </source>
</evidence>
<dbReference type="EMBL" id="FN667741">
    <property type="protein sequence ID" value="CBJ80429.1"/>
    <property type="molecule type" value="Genomic_DNA"/>
</dbReference>
<name>D3UXQ4_XENBS</name>
<gene>
    <name evidence="1" type="ordered locus">XBJ1_1296</name>
</gene>